<keyword evidence="4" id="KW-1185">Reference proteome</keyword>
<keyword evidence="2" id="KW-1133">Transmembrane helix</keyword>
<keyword evidence="2" id="KW-0812">Transmembrane</keyword>
<reference evidence="3 4" key="1">
    <citation type="submission" date="2018-06" db="EMBL/GenBank/DDBJ databases">
        <title>Sphaerisporangium craniellae sp. nov., isolated from a marine sponge in the South China Sea.</title>
        <authorList>
            <person name="Li L."/>
        </authorList>
    </citation>
    <scope>NUCLEOTIDE SEQUENCE [LARGE SCALE GENOMIC DNA]</scope>
    <source>
        <strain evidence="3 4">LHW63015</strain>
    </source>
</reference>
<protein>
    <submittedName>
        <fullName evidence="3">Uncharacterized protein</fullName>
    </submittedName>
</protein>
<feature type="transmembrane region" description="Helical" evidence="2">
    <location>
        <begin position="407"/>
        <end position="426"/>
    </location>
</feature>
<proteinExistence type="predicted"/>
<dbReference type="Proteomes" id="UP000253303">
    <property type="component" value="Unassembled WGS sequence"/>
</dbReference>
<accession>A0A366LR38</accession>
<dbReference type="OrthoDB" id="4222977at2"/>
<evidence type="ECO:0000256" key="2">
    <source>
        <dbReference type="SAM" id="Phobius"/>
    </source>
</evidence>
<dbReference type="AlphaFoldDB" id="A0A366LR38"/>
<gene>
    <name evidence="3" type="ORF">DP939_30430</name>
</gene>
<evidence type="ECO:0000256" key="1">
    <source>
        <dbReference type="SAM" id="MobiDB-lite"/>
    </source>
</evidence>
<dbReference type="EMBL" id="QMEY01000017">
    <property type="protein sequence ID" value="RBQ16287.1"/>
    <property type="molecule type" value="Genomic_DNA"/>
</dbReference>
<evidence type="ECO:0000313" key="3">
    <source>
        <dbReference type="EMBL" id="RBQ16287.1"/>
    </source>
</evidence>
<feature type="region of interest" description="Disordered" evidence="1">
    <location>
        <begin position="39"/>
        <end position="63"/>
    </location>
</feature>
<comment type="caution">
    <text evidence="3">The sequence shown here is derived from an EMBL/GenBank/DDBJ whole genome shotgun (WGS) entry which is preliminary data.</text>
</comment>
<sequence>MTLRPLRPDLYRENAFRVTGLPVRATPRDLRRHVERQRLMGRLGRSEAGQGVLPPPTPPDEDAAQRAVQRLKDPLERLMDELFWLWPAEDGDGDPAMAALREGRPQEALRLWETGPAGPVATHNIAVLAHVQALEADDLGPQTLRSWKRAYEHWAKVIGDDAFWELMTARAAELDDPRLTAATVRDLRADLPTALLSISAQLTATAVRDGRSADAREHTGLMYASGFPGGAADDALRSAVDPEISRIETLCANAGQTLVGDPAHGDEVAERLLDAAEPLLDVLYGVLPGGHWTARNAGDDVAKTALGCVVSYANREGDHERAIDLLLRVLATAGTDSVRERVEENLEIIRGNLGQTHCFFCSRPADPDRPLEMKMHGEVRQVAQGLRVTWKTVTISVPRCAGCRVRIYRHVLAIVLFIPLLIATVIAFIMEAAFTTGLAVLTVLIGAFGLRSGPRRPVIEYEPIADLSKNGWRFGDRPRGV</sequence>
<keyword evidence="2" id="KW-0472">Membrane</keyword>
<name>A0A366LR38_9ACTN</name>
<dbReference type="RefSeq" id="WP_113984268.1">
    <property type="nucleotide sequence ID" value="NZ_QMEY01000017.1"/>
</dbReference>
<feature type="transmembrane region" description="Helical" evidence="2">
    <location>
        <begin position="432"/>
        <end position="450"/>
    </location>
</feature>
<evidence type="ECO:0000313" key="4">
    <source>
        <dbReference type="Proteomes" id="UP000253303"/>
    </source>
</evidence>
<organism evidence="3 4">
    <name type="scientific">Spongiactinospora rosea</name>
    <dbReference type="NCBI Taxonomy" id="2248750"/>
    <lineage>
        <taxon>Bacteria</taxon>
        <taxon>Bacillati</taxon>
        <taxon>Actinomycetota</taxon>
        <taxon>Actinomycetes</taxon>
        <taxon>Streptosporangiales</taxon>
        <taxon>Streptosporangiaceae</taxon>
        <taxon>Spongiactinospora</taxon>
    </lineage>
</organism>